<dbReference type="Gene3D" id="1.10.238.20">
    <property type="entry name" value="Pheromone/general odorant binding protein domain"/>
    <property type="match status" value="1"/>
</dbReference>
<evidence type="ECO:0000313" key="2">
    <source>
        <dbReference type="EMBL" id="JAV97406.1"/>
    </source>
</evidence>
<dbReference type="EMBL" id="VVIM01000005">
    <property type="protein sequence ID" value="KAB0799315.1"/>
    <property type="molecule type" value="Genomic_DNA"/>
</dbReference>
<evidence type="ECO:0000313" key="3">
    <source>
        <dbReference type="EMBL" id="KAB0799315.1"/>
    </source>
</evidence>
<sequence>MKVALLILFVACVQATSPPFFPKDEIEKHTGHCIHDHKLDKDHISKIFNSETYPEDDKDFSTFYDCFIDMLGLYTVDGEIHFEHPIFIAYVQEKLKLADAAGEEDHIRDAVKHCIAESPKVEPRVLNLIRRRNCGVKYYKSHAH</sequence>
<reference evidence="3" key="3">
    <citation type="submission" date="2019-08" db="EMBL/GenBank/DDBJ databases">
        <authorList>
            <consortium name="Photinus pyralis genome working group"/>
            <person name="Fallon T.R."/>
            <person name="Sander Lower S.E."/>
            <person name="Weng J.-K."/>
        </authorList>
    </citation>
    <scope>NUCLEOTIDE SEQUENCE</scope>
    <source>
        <strain evidence="3">1611_PpyrPB1</strain>
        <tissue evidence="3">Whole body</tissue>
    </source>
</reference>
<organism evidence="2">
    <name type="scientific">Photinus pyralis</name>
    <name type="common">Common eastern firefly</name>
    <name type="synonym">Lampyris pyralis</name>
    <dbReference type="NCBI Taxonomy" id="7054"/>
    <lineage>
        <taxon>Eukaryota</taxon>
        <taxon>Metazoa</taxon>
        <taxon>Ecdysozoa</taxon>
        <taxon>Arthropoda</taxon>
        <taxon>Hexapoda</taxon>
        <taxon>Insecta</taxon>
        <taxon>Pterygota</taxon>
        <taxon>Neoptera</taxon>
        <taxon>Endopterygota</taxon>
        <taxon>Coleoptera</taxon>
        <taxon>Polyphaga</taxon>
        <taxon>Elateriformia</taxon>
        <taxon>Elateroidea</taxon>
        <taxon>Lampyridae</taxon>
        <taxon>Lampyrinae</taxon>
        <taxon>Photinus</taxon>
    </lineage>
</organism>
<dbReference type="EMBL" id="VVIM01000002">
    <property type="protein sequence ID" value="KAB0801659.1"/>
    <property type="molecule type" value="Genomic_DNA"/>
</dbReference>
<accession>A0A1Y1NMC1</accession>
<dbReference type="Proteomes" id="UP000327044">
    <property type="component" value="Unassembled WGS sequence"/>
</dbReference>
<name>A0A1Y1NMC1_PHOPY</name>
<dbReference type="Pfam" id="PF01395">
    <property type="entry name" value="PBP_GOBP"/>
    <property type="match status" value="1"/>
</dbReference>
<dbReference type="GO" id="GO:0005549">
    <property type="term" value="F:odorant binding"/>
    <property type="evidence" value="ECO:0007669"/>
    <property type="project" value="InterPro"/>
</dbReference>
<dbReference type="InterPro" id="IPR006170">
    <property type="entry name" value="PBP/GOBP"/>
</dbReference>
<protein>
    <submittedName>
        <fullName evidence="2">Uncharacterized protein</fullName>
    </submittedName>
</protein>
<keyword evidence="5" id="KW-1185">Reference proteome</keyword>
<dbReference type="AlphaFoldDB" id="A0A1Y1NMC1"/>
<evidence type="ECO:0000256" key="1">
    <source>
        <dbReference type="SAM" id="SignalP"/>
    </source>
</evidence>
<feature type="signal peptide" evidence="1">
    <location>
        <begin position="1"/>
        <end position="15"/>
    </location>
</feature>
<dbReference type="EMBL" id="GEZM01002015">
    <property type="protein sequence ID" value="JAV97406.1"/>
    <property type="molecule type" value="Transcribed_RNA"/>
</dbReference>
<evidence type="ECO:0000313" key="4">
    <source>
        <dbReference type="EMBL" id="KAB0801659.1"/>
    </source>
</evidence>
<dbReference type="SUPFAM" id="SSF47565">
    <property type="entry name" value="Insect pheromone/odorant-binding proteins"/>
    <property type="match status" value="1"/>
</dbReference>
<feature type="chain" id="PRO_5036029951" evidence="1">
    <location>
        <begin position="16"/>
        <end position="144"/>
    </location>
</feature>
<dbReference type="InterPro" id="IPR036728">
    <property type="entry name" value="PBP_GOBP_sf"/>
</dbReference>
<gene>
    <name evidence="4" type="ORF">PPYR_03845</name>
    <name evidence="3" type="ORF">PPYR_07195</name>
</gene>
<keyword evidence="1" id="KW-0732">Signal</keyword>
<reference evidence="3 5" key="2">
    <citation type="journal article" date="2018" name="Elife">
        <title>Firefly genomes illuminate parallel origins of bioluminescence in beetles.</title>
        <authorList>
            <person name="Fallon T.R."/>
            <person name="Lower S.E."/>
            <person name="Chang C.H."/>
            <person name="Bessho-Uehara M."/>
            <person name="Martin G.J."/>
            <person name="Bewick A.J."/>
            <person name="Behringer M."/>
            <person name="Debat H.J."/>
            <person name="Wong I."/>
            <person name="Day J.C."/>
            <person name="Suvorov A."/>
            <person name="Silva C.J."/>
            <person name="Stanger-Hall K.F."/>
            <person name="Hall D.W."/>
            <person name="Schmitz R.J."/>
            <person name="Nelson D.R."/>
            <person name="Lewis S.M."/>
            <person name="Shigenobu S."/>
            <person name="Bybee S.M."/>
            <person name="Larracuente A.M."/>
            <person name="Oba Y."/>
            <person name="Weng J.K."/>
        </authorList>
    </citation>
    <scope>NUCLEOTIDE SEQUENCE [LARGE SCALE GENOMIC DNA]</scope>
    <source>
        <strain evidence="3">1611_PpyrPB1</strain>
        <tissue evidence="3">Whole body</tissue>
    </source>
</reference>
<reference evidence="2" key="1">
    <citation type="journal article" date="2016" name="Sci. Rep.">
        <title>Molecular characterization of firefly nuptial gifts: a multi-omics approach sheds light on postcopulatory sexual selection.</title>
        <authorList>
            <person name="Al-Wathiqui N."/>
            <person name="Fallon T.R."/>
            <person name="South A."/>
            <person name="Weng J.K."/>
            <person name="Lewis S.M."/>
        </authorList>
    </citation>
    <scope>NUCLEOTIDE SEQUENCE</scope>
</reference>
<proteinExistence type="predicted"/>
<dbReference type="InParanoid" id="A0A1Y1NMC1"/>
<evidence type="ECO:0000313" key="5">
    <source>
        <dbReference type="Proteomes" id="UP000327044"/>
    </source>
</evidence>